<sequence length="237" mass="26277">MEFLLEAAPIRYWNREMFFSQNLYNHWRIEQLNQYYDRCPICYNSHSDDLEPAGEPPNHSLIAILSLGFFACAAAIIKTPLQYHFFEEKDPFAVEMNVGIIAACLPSLTPLFGWFLETAKALTTSGSKNRTHPSNYKRTASLGYFKQQDTSGRSVELGSLPTQTSQTDRNSAAKSPYTVRVTSGGAGPYGKDAAGCGLSPGDDKMWEMERAKTSDDSILPLRQGQGGIIRTTEVSVS</sequence>
<name>A0A8E2FC11_9PEZI</name>
<keyword evidence="3" id="KW-1185">Reference proteome</keyword>
<gene>
    <name evidence="2" type="ORF">AOQ84DRAFT_384878</name>
</gene>
<proteinExistence type="predicted"/>
<protein>
    <recommendedName>
        <fullName evidence="4">Integral membrane protein</fullName>
    </recommendedName>
</protein>
<dbReference type="PANTHER" id="PTHR33048:SF167">
    <property type="entry name" value="INTEGRAL MEMBRANE PROTEIN"/>
    <property type="match status" value="1"/>
</dbReference>
<evidence type="ECO:0000313" key="3">
    <source>
        <dbReference type="Proteomes" id="UP000250140"/>
    </source>
</evidence>
<reference evidence="2 3" key="1">
    <citation type="journal article" date="2016" name="Nat. Commun.">
        <title>Ectomycorrhizal ecology is imprinted in the genome of the dominant symbiotic fungus Cenococcum geophilum.</title>
        <authorList>
            <consortium name="DOE Joint Genome Institute"/>
            <person name="Peter M."/>
            <person name="Kohler A."/>
            <person name="Ohm R.A."/>
            <person name="Kuo A."/>
            <person name="Krutzmann J."/>
            <person name="Morin E."/>
            <person name="Arend M."/>
            <person name="Barry K.W."/>
            <person name="Binder M."/>
            <person name="Choi C."/>
            <person name="Clum A."/>
            <person name="Copeland A."/>
            <person name="Grisel N."/>
            <person name="Haridas S."/>
            <person name="Kipfer T."/>
            <person name="LaButti K."/>
            <person name="Lindquist E."/>
            <person name="Lipzen A."/>
            <person name="Maire R."/>
            <person name="Meier B."/>
            <person name="Mihaltcheva S."/>
            <person name="Molinier V."/>
            <person name="Murat C."/>
            <person name="Poggeler S."/>
            <person name="Quandt C.A."/>
            <person name="Sperisen C."/>
            <person name="Tritt A."/>
            <person name="Tisserant E."/>
            <person name="Crous P.W."/>
            <person name="Henrissat B."/>
            <person name="Nehls U."/>
            <person name="Egli S."/>
            <person name="Spatafora J.W."/>
            <person name="Grigoriev I.V."/>
            <person name="Martin F.M."/>
        </authorList>
    </citation>
    <scope>NUCLEOTIDE SEQUENCE [LARGE SCALE GENOMIC DNA]</scope>
    <source>
        <strain evidence="2 3">CBS 207.34</strain>
    </source>
</reference>
<dbReference type="PANTHER" id="PTHR33048">
    <property type="entry name" value="PTH11-LIKE INTEGRAL MEMBRANE PROTEIN (AFU_ORTHOLOGUE AFUA_5G11245)"/>
    <property type="match status" value="1"/>
</dbReference>
<evidence type="ECO:0000313" key="2">
    <source>
        <dbReference type="EMBL" id="OCL14211.1"/>
    </source>
</evidence>
<dbReference type="InterPro" id="IPR052337">
    <property type="entry name" value="SAT4-like"/>
</dbReference>
<feature type="compositionally biased region" description="Polar residues" evidence="1">
    <location>
        <begin position="160"/>
        <end position="173"/>
    </location>
</feature>
<organism evidence="2 3">
    <name type="scientific">Glonium stellatum</name>
    <dbReference type="NCBI Taxonomy" id="574774"/>
    <lineage>
        <taxon>Eukaryota</taxon>
        <taxon>Fungi</taxon>
        <taxon>Dikarya</taxon>
        <taxon>Ascomycota</taxon>
        <taxon>Pezizomycotina</taxon>
        <taxon>Dothideomycetes</taxon>
        <taxon>Pleosporomycetidae</taxon>
        <taxon>Gloniales</taxon>
        <taxon>Gloniaceae</taxon>
        <taxon>Glonium</taxon>
    </lineage>
</organism>
<dbReference type="OrthoDB" id="5022096at2759"/>
<dbReference type="EMBL" id="KV748600">
    <property type="protein sequence ID" value="OCL14211.1"/>
    <property type="molecule type" value="Genomic_DNA"/>
</dbReference>
<accession>A0A8E2FC11</accession>
<dbReference type="Proteomes" id="UP000250140">
    <property type="component" value="Unassembled WGS sequence"/>
</dbReference>
<dbReference type="AlphaFoldDB" id="A0A8E2FC11"/>
<evidence type="ECO:0008006" key="4">
    <source>
        <dbReference type="Google" id="ProtNLM"/>
    </source>
</evidence>
<feature type="region of interest" description="Disordered" evidence="1">
    <location>
        <begin position="154"/>
        <end position="174"/>
    </location>
</feature>
<evidence type="ECO:0000256" key="1">
    <source>
        <dbReference type="SAM" id="MobiDB-lite"/>
    </source>
</evidence>